<dbReference type="Gene3D" id="3.30.70.1620">
    <property type="match status" value="1"/>
</dbReference>
<feature type="coiled-coil region" evidence="6">
    <location>
        <begin position="412"/>
        <end position="439"/>
    </location>
</feature>
<dbReference type="SUPFAM" id="SSF75553">
    <property type="entry name" value="Smc hinge domain"/>
    <property type="match status" value="1"/>
</dbReference>
<evidence type="ECO:0000256" key="1">
    <source>
        <dbReference type="ARBA" id="ARBA00004123"/>
    </source>
</evidence>
<evidence type="ECO:0000256" key="2">
    <source>
        <dbReference type="ARBA" id="ARBA00022741"/>
    </source>
</evidence>
<dbReference type="Gene3D" id="3.40.50.300">
    <property type="entry name" value="P-loop containing nucleotide triphosphate hydrolases"/>
    <property type="match status" value="1"/>
</dbReference>
<keyword evidence="2" id="KW-0547">Nucleotide-binding</keyword>
<comment type="subcellular location">
    <subcellularLocation>
        <location evidence="1">Nucleus</location>
    </subcellularLocation>
</comment>
<sequence length="708" mass="82798">MSNYKQAILNPEMDQLNQRKQRLMIDKITLENFKSYYGKLEIGPLHKCFTAVVGPNGSGKSNLIESLLFVFGKKAKQMRLERLQQLIHNSGKHQNLASASVKIRFHDIQDDFTQKNSYKVVPGSNFEVSRTVYKNGSSKYFINGNDCGYEQMTELLKSKGIDLNHNRFLILQGEVEQISLMPPKAQKQDEVGLLEYLEDIIGTIKYNQDITDLEKLQEDGQERKQSKMLDLYSTNDALGKLEKEKDAAINLLNKERVLYLLKNINIQLQIRETSKEMQKSGDQIEKLKIKDQQLTEYDERIRFEMRQIAQKMKRQKLQFQNKSQKEKVQQQQEKQWKLKLISLRYNQMNKPQDLGGKKKIYFKLQGLYKNRDKRSKLSSEINRLIYKLFRIVIKISNLNIKEHQLKLPQFDFNNLERQLKQKQEELDMIRQRINNLKTKNKVLFELFEAQNRGQLRGILGRLGDLGSIDQIKAFYLALGNCLVAQNLEDAIEVGYYQKERHQVVTLKGALIQTSGTMSGGGKPKQGGMSSDGSQRCQYTEENSIQLQNEIEQLVSQIREAKELKPQLQRQFSSIQREKQQSELQIQSNRINLEQLNQHLYDQERRLQQITSQSEAVLEDFLKIQEIQNQIQNINDELDQREPQIEQFQTKINLIDEKIHDLMSPQHNKSNKNKIESQDQILNKIDKSKSDEVTVLKDLEQKMQEIRGQ</sequence>
<dbReference type="EMBL" id="CCKQ01013729">
    <property type="protein sequence ID" value="CDW85429.1"/>
    <property type="molecule type" value="Genomic_DNA"/>
</dbReference>
<organism evidence="9 10">
    <name type="scientific">Stylonychia lemnae</name>
    <name type="common">Ciliate</name>
    <dbReference type="NCBI Taxonomy" id="5949"/>
    <lineage>
        <taxon>Eukaryota</taxon>
        <taxon>Sar</taxon>
        <taxon>Alveolata</taxon>
        <taxon>Ciliophora</taxon>
        <taxon>Intramacronucleata</taxon>
        <taxon>Spirotrichea</taxon>
        <taxon>Stichotrichia</taxon>
        <taxon>Sporadotrichida</taxon>
        <taxon>Oxytrichidae</taxon>
        <taxon>Stylonychinae</taxon>
        <taxon>Stylonychia</taxon>
    </lineage>
</organism>
<keyword evidence="5" id="KW-0539">Nucleus</keyword>
<dbReference type="GO" id="GO:0005524">
    <property type="term" value="F:ATP binding"/>
    <property type="evidence" value="ECO:0007669"/>
    <property type="project" value="UniProtKB-KW"/>
</dbReference>
<evidence type="ECO:0000256" key="7">
    <source>
        <dbReference type="SAM" id="MobiDB-lite"/>
    </source>
</evidence>
<dbReference type="PANTHER" id="PTHR18937:SF172">
    <property type="entry name" value="STRUCTURAL MAINTENANCE OF CHROMOSOMES PROTEIN"/>
    <property type="match status" value="1"/>
</dbReference>
<feature type="coiled-coil region" evidence="6">
    <location>
        <begin position="543"/>
        <end position="612"/>
    </location>
</feature>
<dbReference type="InParanoid" id="A0A078ATA3"/>
<dbReference type="InterPro" id="IPR027417">
    <property type="entry name" value="P-loop_NTPase"/>
</dbReference>
<protein>
    <submittedName>
        <fullName evidence="9">Structural maintenance of chromosomes protein 4-like</fullName>
    </submittedName>
</protein>
<evidence type="ECO:0000256" key="4">
    <source>
        <dbReference type="ARBA" id="ARBA00023054"/>
    </source>
</evidence>
<evidence type="ECO:0000259" key="8">
    <source>
        <dbReference type="Pfam" id="PF02463"/>
    </source>
</evidence>
<keyword evidence="10" id="KW-1185">Reference proteome</keyword>
<reference evidence="9 10" key="1">
    <citation type="submission" date="2014-06" db="EMBL/GenBank/DDBJ databases">
        <authorList>
            <person name="Swart Estienne"/>
        </authorList>
    </citation>
    <scope>NUCLEOTIDE SEQUENCE [LARGE SCALE GENOMIC DNA]</scope>
    <source>
        <strain evidence="9 10">130c</strain>
    </source>
</reference>
<dbReference type="AlphaFoldDB" id="A0A078ATA3"/>
<proteinExistence type="predicted"/>
<dbReference type="PANTHER" id="PTHR18937">
    <property type="entry name" value="STRUCTURAL MAINTENANCE OF CHROMOSOMES SMC FAMILY MEMBER"/>
    <property type="match status" value="1"/>
</dbReference>
<dbReference type="OrthoDB" id="5575062at2759"/>
<dbReference type="GO" id="GO:0000796">
    <property type="term" value="C:condensin complex"/>
    <property type="evidence" value="ECO:0007669"/>
    <property type="project" value="TreeGrafter"/>
</dbReference>
<keyword evidence="4 6" id="KW-0175">Coiled coil</keyword>
<evidence type="ECO:0000313" key="10">
    <source>
        <dbReference type="Proteomes" id="UP000039865"/>
    </source>
</evidence>
<accession>A0A078ATA3</accession>
<dbReference type="InterPro" id="IPR003395">
    <property type="entry name" value="RecF/RecN/SMC_N"/>
</dbReference>
<dbReference type="GO" id="GO:0007076">
    <property type="term" value="P:mitotic chromosome condensation"/>
    <property type="evidence" value="ECO:0007669"/>
    <property type="project" value="TreeGrafter"/>
</dbReference>
<dbReference type="SUPFAM" id="SSF52540">
    <property type="entry name" value="P-loop containing nucleoside triphosphate hydrolases"/>
    <property type="match status" value="1"/>
</dbReference>
<evidence type="ECO:0000313" key="9">
    <source>
        <dbReference type="EMBL" id="CDW85429.1"/>
    </source>
</evidence>
<gene>
    <name evidence="9" type="primary">Contig18051.g19186</name>
    <name evidence="9" type="ORF">STYLEM_14505</name>
</gene>
<keyword evidence="3" id="KW-0067">ATP-binding</keyword>
<dbReference type="Proteomes" id="UP000039865">
    <property type="component" value="Unassembled WGS sequence"/>
</dbReference>
<dbReference type="GO" id="GO:0005634">
    <property type="term" value="C:nucleus"/>
    <property type="evidence" value="ECO:0007669"/>
    <property type="project" value="UniProtKB-SubCell"/>
</dbReference>
<dbReference type="Pfam" id="PF02463">
    <property type="entry name" value="SMC_N"/>
    <property type="match status" value="1"/>
</dbReference>
<dbReference type="InterPro" id="IPR036277">
    <property type="entry name" value="SMC_hinge_sf"/>
</dbReference>
<evidence type="ECO:0000256" key="3">
    <source>
        <dbReference type="ARBA" id="ARBA00022840"/>
    </source>
</evidence>
<feature type="domain" description="RecF/RecN/SMC N-terminal" evidence="8">
    <location>
        <begin position="24"/>
        <end position="522"/>
    </location>
</feature>
<evidence type="ECO:0000256" key="6">
    <source>
        <dbReference type="SAM" id="Coils"/>
    </source>
</evidence>
<evidence type="ECO:0000256" key="5">
    <source>
        <dbReference type="ARBA" id="ARBA00023242"/>
    </source>
</evidence>
<feature type="region of interest" description="Disordered" evidence="7">
    <location>
        <begin position="515"/>
        <end position="534"/>
    </location>
</feature>
<name>A0A078ATA3_STYLE</name>